<evidence type="ECO:0000256" key="9">
    <source>
        <dbReference type="SAM" id="MobiDB-lite"/>
    </source>
</evidence>
<dbReference type="EMBL" id="JBBNAG010000012">
    <property type="protein sequence ID" value="KAK9089439.1"/>
    <property type="molecule type" value="Genomic_DNA"/>
</dbReference>
<gene>
    <name evidence="12" type="ORF">Scep_028521</name>
</gene>
<evidence type="ECO:0000313" key="13">
    <source>
        <dbReference type="Proteomes" id="UP001419268"/>
    </source>
</evidence>
<feature type="compositionally biased region" description="Polar residues" evidence="9">
    <location>
        <begin position="448"/>
        <end position="458"/>
    </location>
</feature>
<dbReference type="GO" id="GO:0008270">
    <property type="term" value="F:zinc ion binding"/>
    <property type="evidence" value="ECO:0007669"/>
    <property type="project" value="UniProtKB-KW"/>
</dbReference>
<proteinExistence type="predicted"/>
<keyword evidence="13" id="KW-1185">Reference proteome</keyword>
<evidence type="ECO:0000259" key="10">
    <source>
        <dbReference type="PROSITE" id="PS50863"/>
    </source>
</evidence>
<dbReference type="GO" id="GO:0006355">
    <property type="term" value="P:regulation of DNA-templated transcription"/>
    <property type="evidence" value="ECO:0007669"/>
    <property type="project" value="UniProtKB-ARBA"/>
</dbReference>
<keyword evidence="5" id="KW-0805">Transcription regulation</keyword>
<dbReference type="CDD" id="cd10017">
    <property type="entry name" value="B3_DNA"/>
    <property type="match status" value="1"/>
</dbReference>
<protein>
    <submittedName>
        <fullName evidence="12">Uncharacterized protein</fullName>
    </submittedName>
</protein>
<evidence type="ECO:0000256" key="3">
    <source>
        <dbReference type="ARBA" id="ARBA00022771"/>
    </source>
</evidence>
<evidence type="ECO:0000256" key="1">
    <source>
        <dbReference type="ARBA" id="ARBA00004123"/>
    </source>
</evidence>
<dbReference type="Pfam" id="PF02362">
    <property type="entry name" value="B3"/>
    <property type="match status" value="1"/>
</dbReference>
<sequence>MSSCSSKICFNPDCKESSSSSSVSERPRKGWRIRSGELVELCGRCASAYEEGRFCKTFHLDSAGWRICESCGKPLHCGCIVSVHELVLRDSGGVECLACANKNVIMASNQIWPPASSIMSRTLPERLKDYPVTIVGHWWHPSNVQMTAAVNSELHWRMPQNVELLSSTPIGKNKQVEMPERVKSGNLELPALSRVANGNSGDIITASNTFKMDEVAPDGLQGLAYEVHSDSGVHISRELSTSKDDSSIPRLGSAVFYTSSADANLASRGSETLSQGQTPLQLVKQYHGNPHNGVESSSETQLRTGKQRADARGKTQLLPRYWPRITDQELQQISGNSNSVITPLFEKMLSASDAGRIGRLVLPKKCAEAYFPAISQSEGLPLKVQDAKGKEWVFQFRFWPNNNSRMYVLEGVTPCIQSMQLQAGDTVTFSRIDPEGKLVMGFRKASSNVQPSDQVNSTDPEDTLSKVGKSGYMTKEVHGAKSSLIPSKRKSNILGSKSKRLRIENEDSIELKLTWEQAQGLLRPPPNHVPSIMVIEGHEFEEYEEAPILGRPTILPANDFSEKIQWVQCEDCSKWRKLPLGSLLPSRWTCSDNTWDPKRSSCSSEEEMTTEQIENLLSSSNIDASKKTKSVVKDFVELEVSDGLDSLAEFAIMGDGKGLSSSGQPTTKHPRHRPGCTCIVCIQPPSGKGPKHRETCTCNVCSTVKRRFRTLMERRGKRQPEMDAEDSQKKHLELPEKLEQDYDPTTSSFNTSCNNLTPNAEANGPLDEDYGKKKQISPFKGQIDLNIQPEREDEPPALVDSGGMMKLLRDATNTCLIQKHLATSAASMDMDSAVEKLESNGCEGTIAENHHDMRSQDRDNVIVIDADCPVMISMSVSTSTSAAG</sequence>
<dbReference type="PANTHER" id="PTHR46245">
    <property type="entry name" value="B3 DOMAIN-CONTAINING PROTEIN OS07G0563300"/>
    <property type="match status" value="1"/>
</dbReference>
<keyword evidence="3" id="KW-0863">Zinc-finger</keyword>
<feature type="compositionally biased region" description="Polar residues" evidence="9">
    <location>
        <begin position="743"/>
        <end position="760"/>
    </location>
</feature>
<feature type="domain" description="TF-B3" evidence="10">
    <location>
        <begin position="345"/>
        <end position="446"/>
    </location>
</feature>
<feature type="region of interest" description="Disordered" evidence="9">
    <location>
        <begin position="448"/>
        <end position="467"/>
    </location>
</feature>
<comment type="subcellular location">
    <subcellularLocation>
        <location evidence="1">Nucleus</location>
    </subcellularLocation>
</comment>
<feature type="region of interest" description="Disordered" evidence="9">
    <location>
        <begin position="741"/>
        <end position="766"/>
    </location>
</feature>
<keyword evidence="4" id="KW-0862">Zinc</keyword>
<dbReference type="PROSITE" id="PS50863">
    <property type="entry name" value="B3"/>
    <property type="match status" value="1"/>
</dbReference>
<dbReference type="Proteomes" id="UP001419268">
    <property type="component" value="Unassembled WGS sequence"/>
</dbReference>
<dbReference type="Pfam" id="PF07496">
    <property type="entry name" value="zf-CW"/>
    <property type="match status" value="1"/>
</dbReference>
<evidence type="ECO:0000256" key="6">
    <source>
        <dbReference type="ARBA" id="ARBA00023125"/>
    </source>
</evidence>
<feature type="compositionally biased region" description="Polar residues" evidence="9">
    <location>
        <begin position="294"/>
        <end position="304"/>
    </location>
</feature>
<reference evidence="12 13" key="1">
    <citation type="submission" date="2024-01" db="EMBL/GenBank/DDBJ databases">
        <title>Genome assemblies of Stephania.</title>
        <authorList>
            <person name="Yang L."/>
        </authorList>
    </citation>
    <scope>NUCLEOTIDE SEQUENCE [LARGE SCALE GENOMIC DNA]</scope>
    <source>
        <strain evidence="12">JXDWG</strain>
        <tissue evidence="12">Leaf</tissue>
    </source>
</reference>
<dbReference type="Gene3D" id="3.30.40.100">
    <property type="match status" value="1"/>
</dbReference>
<dbReference type="InterPro" id="IPR011124">
    <property type="entry name" value="Znf_CW"/>
</dbReference>
<organism evidence="12 13">
    <name type="scientific">Stephania cephalantha</name>
    <dbReference type="NCBI Taxonomy" id="152367"/>
    <lineage>
        <taxon>Eukaryota</taxon>
        <taxon>Viridiplantae</taxon>
        <taxon>Streptophyta</taxon>
        <taxon>Embryophyta</taxon>
        <taxon>Tracheophyta</taxon>
        <taxon>Spermatophyta</taxon>
        <taxon>Magnoliopsida</taxon>
        <taxon>Ranunculales</taxon>
        <taxon>Menispermaceae</taxon>
        <taxon>Menispermoideae</taxon>
        <taxon>Cissampelideae</taxon>
        <taxon>Stephania</taxon>
    </lineage>
</organism>
<dbReference type="InterPro" id="IPR057743">
    <property type="entry name" value="Zfn_VAL1-3_N"/>
</dbReference>
<evidence type="ECO:0000256" key="4">
    <source>
        <dbReference type="ARBA" id="ARBA00022833"/>
    </source>
</evidence>
<dbReference type="GO" id="GO:0005634">
    <property type="term" value="C:nucleus"/>
    <property type="evidence" value="ECO:0007669"/>
    <property type="project" value="UniProtKB-SubCell"/>
</dbReference>
<accession>A0AAP0EIH0</accession>
<name>A0AAP0EIH0_9MAGN</name>
<keyword evidence="7" id="KW-0804">Transcription</keyword>
<dbReference type="GO" id="GO:0003677">
    <property type="term" value="F:DNA binding"/>
    <property type="evidence" value="ECO:0007669"/>
    <property type="project" value="UniProtKB-KW"/>
</dbReference>
<dbReference type="AlphaFoldDB" id="A0AAP0EIH0"/>
<comment type="caution">
    <text evidence="12">The sequence shown here is derived from an EMBL/GenBank/DDBJ whole genome shotgun (WGS) entry which is preliminary data.</text>
</comment>
<evidence type="ECO:0000256" key="2">
    <source>
        <dbReference type="ARBA" id="ARBA00022723"/>
    </source>
</evidence>
<dbReference type="FunFam" id="2.40.330.10:FF:000006">
    <property type="entry name" value="B3 domain-containing transcription repressor VAL1"/>
    <property type="match status" value="1"/>
</dbReference>
<evidence type="ECO:0000259" key="11">
    <source>
        <dbReference type="PROSITE" id="PS51050"/>
    </source>
</evidence>
<evidence type="ECO:0000256" key="7">
    <source>
        <dbReference type="ARBA" id="ARBA00023163"/>
    </source>
</evidence>
<dbReference type="SMART" id="SM01019">
    <property type="entry name" value="B3"/>
    <property type="match status" value="1"/>
</dbReference>
<keyword evidence="2" id="KW-0479">Metal-binding</keyword>
<evidence type="ECO:0000256" key="5">
    <source>
        <dbReference type="ARBA" id="ARBA00023015"/>
    </source>
</evidence>
<dbReference type="Gene3D" id="2.40.330.10">
    <property type="entry name" value="DNA-binding pseudobarrel domain"/>
    <property type="match status" value="1"/>
</dbReference>
<keyword evidence="8" id="KW-0539">Nucleus</keyword>
<dbReference type="SUPFAM" id="SSF101936">
    <property type="entry name" value="DNA-binding pseudobarrel domain"/>
    <property type="match status" value="1"/>
</dbReference>
<evidence type="ECO:0000313" key="12">
    <source>
        <dbReference type="EMBL" id="KAK9089439.1"/>
    </source>
</evidence>
<keyword evidence="6" id="KW-0238">DNA-binding</keyword>
<dbReference type="PANTHER" id="PTHR46245:SF10">
    <property type="entry name" value="B3 DOMAIN-CONTAINING TRANSCRIPTION FACTOR VAL3"/>
    <property type="match status" value="1"/>
</dbReference>
<dbReference type="PROSITE" id="PS51050">
    <property type="entry name" value="ZF_CW"/>
    <property type="match status" value="1"/>
</dbReference>
<dbReference type="Pfam" id="PF25813">
    <property type="entry name" value="zf_VAL1_N"/>
    <property type="match status" value="1"/>
</dbReference>
<evidence type="ECO:0000256" key="8">
    <source>
        <dbReference type="ARBA" id="ARBA00023242"/>
    </source>
</evidence>
<dbReference type="InterPro" id="IPR003340">
    <property type="entry name" value="B3_DNA-bd"/>
</dbReference>
<feature type="region of interest" description="Disordered" evidence="9">
    <location>
        <begin position="290"/>
        <end position="310"/>
    </location>
</feature>
<feature type="domain" description="CW-type" evidence="11">
    <location>
        <begin position="560"/>
        <end position="610"/>
    </location>
</feature>
<dbReference type="InterPro" id="IPR015300">
    <property type="entry name" value="DNA-bd_pseudobarrel_sf"/>
</dbReference>